<name>A0A3P7LIB7_STRVU</name>
<protein>
    <submittedName>
        <fullName evidence="2">Uncharacterized protein</fullName>
    </submittedName>
</protein>
<feature type="compositionally biased region" description="Basic and acidic residues" evidence="1">
    <location>
        <begin position="23"/>
        <end position="37"/>
    </location>
</feature>
<feature type="non-terminal residue" evidence="2">
    <location>
        <position position="1"/>
    </location>
</feature>
<dbReference type="Proteomes" id="UP000270094">
    <property type="component" value="Unassembled WGS sequence"/>
</dbReference>
<keyword evidence="3" id="KW-1185">Reference proteome</keyword>
<evidence type="ECO:0000256" key="1">
    <source>
        <dbReference type="SAM" id="MobiDB-lite"/>
    </source>
</evidence>
<gene>
    <name evidence="2" type="ORF">SVUK_LOCUS17333</name>
</gene>
<evidence type="ECO:0000313" key="2">
    <source>
        <dbReference type="EMBL" id="VDM82335.1"/>
    </source>
</evidence>
<reference evidence="2 3" key="1">
    <citation type="submission" date="2018-11" db="EMBL/GenBank/DDBJ databases">
        <authorList>
            <consortium name="Pathogen Informatics"/>
        </authorList>
    </citation>
    <scope>NUCLEOTIDE SEQUENCE [LARGE SCALE GENOMIC DNA]</scope>
</reference>
<organism evidence="2 3">
    <name type="scientific">Strongylus vulgaris</name>
    <name type="common">Blood worm</name>
    <dbReference type="NCBI Taxonomy" id="40348"/>
    <lineage>
        <taxon>Eukaryota</taxon>
        <taxon>Metazoa</taxon>
        <taxon>Ecdysozoa</taxon>
        <taxon>Nematoda</taxon>
        <taxon>Chromadorea</taxon>
        <taxon>Rhabditida</taxon>
        <taxon>Rhabditina</taxon>
        <taxon>Rhabditomorpha</taxon>
        <taxon>Strongyloidea</taxon>
        <taxon>Strongylidae</taxon>
        <taxon>Strongylus</taxon>
    </lineage>
</organism>
<dbReference type="AlphaFoldDB" id="A0A3P7LIB7"/>
<feature type="region of interest" description="Disordered" evidence="1">
    <location>
        <begin position="21"/>
        <end position="42"/>
    </location>
</feature>
<proteinExistence type="predicted"/>
<dbReference type="EMBL" id="UYYB01117105">
    <property type="protein sequence ID" value="VDM82335.1"/>
    <property type="molecule type" value="Genomic_DNA"/>
</dbReference>
<accession>A0A3P7LIB7</accession>
<sequence length="112" mass="12404">VRQPALSRPRTPAQHLAFAPSTVRREASSGAETHPDLFPDDLIMDRNTPSSDAYYDSAEVEVLEHYEINRERHKGAFFCPLPECSFHLCGVSVCSLFSIECYDTGSAKSVVA</sequence>
<evidence type="ECO:0000313" key="3">
    <source>
        <dbReference type="Proteomes" id="UP000270094"/>
    </source>
</evidence>
<dbReference type="OrthoDB" id="18740at2759"/>